<evidence type="ECO:0000313" key="7">
    <source>
        <dbReference type="Proteomes" id="UP000197361"/>
    </source>
</evidence>
<feature type="domain" description="Ribosome maturation factor RimP N-terminal" evidence="4">
    <location>
        <begin position="10"/>
        <end position="89"/>
    </location>
</feature>
<dbReference type="Gene3D" id="3.30.300.70">
    <property type="entry name" value="RimP-like superfamily, N-terminal"/>
    <property type="match status" value="1"/>
</dbReference>
<dbReference type="Pfam" id="PF02576">
    <property type="entry name" value="RimP_N"/>
    <property type="match status" value="1"/>
</dbReference>
<keyword evidence="7" id="KW-1185">Reference proteome</keyword>
<dbReference type="RefSeq" id="WP_088442717.1">
    <property type="nucleotide sequence ID" value="NZ_BMMC01000008.1"/>
</dbReference>
<dbReference type="NCBIfam" id="NF011229">
    <property type="entry name" value="PRK14636.1"/>
    <property type="match status" value="1"/>
</dbReference>
<dbReference type="OrthoDB" id="9805006at2"/>
<dbReference type="GO" id="GO:0000028">
    <property type="term" value="P:ribosomal small subunit assembly"/>
    <property type="evidence" value="ECO:0007669"/>
    <property type="project" value="TreeGrafter"/>
</dbReference>
<dbReference type="InterPro" id="IPR028989">
    <property type="entry name" value="RimP_N"/>
</dbReference>
<comment type="subcellular location">
    <subcellularLocation>
        <location evidence="3">Cytoplasm</location>
    </subcellularLocation>
</comment>
<organism evidence="6 7">
    <name type="scientific">Sphingopyxis bauzanensis</name>
    <dbReference type="NCBI Taxonomy" id="651663"/>
    <lineage>
        <taxon>Bacteria</taxon>
        <taxon>Pseudomonadati</taxon>
        <taxon>Pseudomonadota</taxon>
        <taxon>Alphaproteobacteria</taxon>
        <taxon>Sphingomonadales</taxon>
        <taxon>Sphingomonadaceae</taxon>
        <taxon>Sphingopyxis</taxon>
    </lineage>
</organism>
<name>A0A246JPB5_9SPHN</name>
<comment type="function">
    <text evidence="3">Required for maturation of 30S ribosomal subunits.</text>
</comment>
<dbReference type="SUPFAM" id="SSF74942">
    <property type="entry name" value="YhbC-like, C-terminal domain"/>
    <property type="match status" value="1"/>
</dbReference>
<dbReference type="InterPro" id="IPR036847">
    <property type="entry name" value="RimP_C_sf"/>
</dbReference>
<proteinExistence type="inferred from homology"/>
<accession>A0A246JPB5</accession>
<evidence type="ECO:0000259" key="4">
    <source>
        <dbReference type="Pfam" id="PF02576"/>
    </source>
</evidence>
<dbReference type="AlphaFoldDB" id="A0A246JPB5"/>
<comment type="similarity">
    <text evidence="3">Belongs to the RimP family.</text>
</comment>
<dbReference type="Gene3D" id="2.30.30.180">
    <property type="entry name" value="Ribosome maturation factor RimP, C-terminal domain"/>
    <property type="match status" value="1"/>
</dbReference>
<gene>
    <name evidence="3" type="primary">rimP</name>
    <name evidence="6" type="ORF">CDQ92_16570</name>
</gene>
<dbReference type="PANTHER" id="PTHR33867">
    <property type="entry name" value="RIBOSOME MATURATION FACTOR RIMP"/>
    <property type="match status" value="1"/>
</dbReference>
<evidence type="ECO:0000259" key="5">
    <source>
        <dbReference type="Pfam" id="PF17384"/>
    </source>
</evidence>
<feature type="domain" description="Ribosome maturation factor RimP C-terminal" evidence="5">
    <location>
        <begin position="92"/>
        <end position="157"/>
    </location>
</feature>
<dbReference type="GO" id="GO:0005829">
    <property type="term" value="C:cytosol"/>
    <property type="evidence" value="ECO:0007669"/>
    <property type="project" value="TreeGrafter"/>
</dbReference>
<comment type="caution">
    <text evidence="6">The sequence shown here is derived from an EMBL/GenBank/DDBJ whole genome shotgun (WGS) entry which is preliminary data.</text>
</comment>
<evidence type="ECO:0000256" key="3">
    <source>
        <dbReference type="HAMAP-Rule" id="MF_01077"/>
    </source>
</evidence>
<dbReference type="InterPro" id="IPR028998">
    <property type="entry name" value="RimP_C"/>
</dbReference>
<evidence type="ECO:0000313" key="6">
    <source>
        <dbReference type="EMBL" id="OWQ94684.1"/>
    </source>
</evidence>
<dbReference type="InterPro" id="IPR035956">
    <property type="entry name" value="RimP_N_sf"/>
</dbReference>
<dbReference type="InterPro" id="IPR003728">
    <property type="entry name" value="Ribosome_maturation_RimP"/>
</dbReference>
<dbReference type="PANTHER" id="PTHR33867:SF1">
    <property type="entry name" value="RIBOSOME MATURATION FACTOR RIMP"/>
    <property type="match status" value="1"/>
</dbReference>
<dbReference type="HAMAP" id="MF_01077">
    <property type="entry name" value="RimP"/>
    <property type="match status" value="1"/>
</dbReference>
<keyword evidence="1 3" id="KW-0963">Cytoplasm</keyword>
<keyword evidence="2 3" id="KW-0690">Ribosome biogenesis</keyword>
<evidence type="ECO:0000256" key="2">
    <source>
        <dbReference type="ARBA" id="ARBA00022517"/>
    </source>
</evidence>
<dbReference type="EMBL" id="NISK01000004">
    <property type="protein sequence ID" value="OWQ94684.1"/>
    <property type="molecule type" value="Genomic_DNA"/>
</dbReference>
<reference evidence="6 7" key="1">
    <citation type="journal article" date="2010" name="Int. J. Syst. Evol. Microbiol.">
        <title>Sphingopyxis bauzanensis sp. nov., a psychrophilic bacterium isolated from soil.</title>
        <authorList>
            <person name="Zhang D.C."/>
            <person name="Liu H.C."/>
            <person name="Xin Y.H."/>
            <person name="Zhou Y.G."/>
            <person name="Schinner F."/>
            <person name="Margesin R."/>
        </authorList>
    </citation>
    <scope>NUCLEOTIDE SEQUENCE [LARGE SCALE GENOMIC DNA]</scope>
    <source>
        <strain evidence="6 7">DSM 22271</strain>
    </source>
</reference>
<evidence type="ECO:0000256" key="1">
    <source>
        <dbReference type="ARBA" id="ARBA00022490"/>
    </source>
</evidence>
<dbReference type="Proteomes" id="UP000197361">
    <property type="component" value="Unassembled WGS sequence"/>
</dbReference>
<sequence>MADLDVLNAIIAPEAEAMGLLLVRVAFFGGESDPTLQVMAERPETRQLTIDDCADLSRRISVQLDALEEAGKDPIEQAYRLEVSSPGIDRPLTRRSDFADWAGHEAKVALKEKLNGRQRFNGLLVGIDGDVVTILDKEEALHKLPFDAIDTAKLVLTDKLIAATVPLSAEGADELEEEGQD</sequence>
<dbReference type="Pfam" id="PF17384">
    <property type="entry name" value="DUF150_C"/>
    <property type="match status" value="1"/>
</dbReference>
<dbReference type="SUPFAM" id="SSF75420">
    <property type="entry name" value="YhbC-like, N-terminal domain"/>
    <property type="match status" value="1"/>
</dbReference>
<dbReference type="GO" id="GO:0006412">
    <property type="term" value="P:translation"/>
    <property type="evidence" value="ECO:0007669"/>
    <property type="project" value="TreeGrafter"/>
</dbReference>
<dbReference type="CDD" id="cd01734">
    <property type="entry name" value="YlxS_C"/>
    <property type="match status" value="1"/>
</dbReference>
<protein>
    <recommendedName>
        <fullName evidence="3">Ribosome maturation factor RimP</fullName>
    </recommendedName>
</protein>